<dbReference type="Gene3D" id="3.30.110.120">
    <property type="match status" value="1"/>
</dbReference>
<dbReference type="EC" id="6.2.-.-" evidence="10"/>
<keyword evidence="7" id="KW-0862">Zinc</keyword>
<dbReference type="InterPro" id="IPR036046">
    <property type="entry name" value="Acylphosphatase-like_dom_sf"/>
</dbReference>
<dbReference type="InterPro" id="IPR001792">
    <property type="entry name" value="Acylphosphatase-like_dom"/>
</dbReference>
<dbReference type="SUPFAM" id="SSF55821">
    <property type="entry name" value="YrdC/RibB"/>
    <property type="match status" value="1"/>
</dbReference>
<proteinExistence type="inferred from homology"/>
<evidence type="ECO:0000256" key="2">
    <source>
        <dbReference type="ARBA" id="ARBA00005614"/>
    </source>
</evidence>
<dbReference type="InterPro" id="IPR011125">
    <property type="entry name" value="Znf_HypF"/>
</dbReference>
<evidence type="ECO:0000313" key="14">
    <source>
        <dbReference type="EMBL" id="SHK53957.1"/>
    </source>
</evidence>
<feature type="domain" description="Acylphosphatase-like" evidence="12">
    <location>
        <begin position="7"/>
        <end position="93"/>
    </location>
</feature>
<comment type="similarity">
    <text evidence="2">Belongs to the acylphosphatase family.</text>
</comment>
<keyword evidence="11" id="KW-0378">Hydrolase</keyword>
<dbReference type="Pfam" id="PF17788">
    <property type="entry name" value="HypF_C"/>
    <property type="match status" value="1"/>
</dbReference>
<dbReference type="Pfam" id="PF00708">
    <property type="entry name" value="Acylphosphatase"/>
    <property type="match status" value="1"/>
</dbReference>
<reference evidence="15" key="1">
    <citation type="submission" date="2016-11" db="EMBL/GenBank/DDBJ databases">
        <authorList>
            <person name="Varghese N."/>
            <person name="Submissions S."/>
        </authorList>
    </citation>
    <scope>NUCLEOTIDE SEQUENCE [LARGE SCALE GENOMIC DNA]</scope>
    <source>
        <strain evidence="15">DSM 10349</strain>
    </source>
</reference>
<evidence type="ECO:0000256" key="9">
    <source>
        <dbReference type="ARBA" id="ARBA00048220"/>
    </source>
</evidence>
<dbReference type="PANTHER" id="PTHR42959:SF1">
    <property type="entry name" value="CARBAMOYLTRANSFERASE HYPF"/>
    <property type="match status" value="1"/>
</dbReference>
<keyword evidence="5" id="KW-0479">Metal-binding</keyword>
<keyword evidence="6" id="KW-0863">Zinc-finger</keyword>
<evidence type="ECO:0000256" key="11">
    <source>
        <dbReference type="PROSITE-ProRule" id="PRU00520"/>
    </source>
</evidence>
<dbReference type="Proteomes" id="UP000183997">
    <property type="component" value="Unassembled WGS sequence"/>
</dbReference>
<sequence>MGTVDRRMELKVEGVVQGVGFRPFIYRLAKTYHLNGTVRNDGAGVIIDIEGKKENTNHFLNNILTEAPALANISNIQHKELKPLGYSDFVIVKSRGQTEGKVMVPPDIATCSECKADLVNPTDHHYRYPFTNCTNCGPRFTIVQELPYDRNKTSMQTFIMCEACEKEYNDQLDRRFHAQPVACPNCGPMVQIIDRKGKKRKGDWLNLCQKLLLEGKILAIKSLGGFHLACDAKNKRAIRRLRRLKNRPHKPLAIMCRDVDIVREYCHVSEYQLDLLKSPAAPIVVLERRHDCDLPRELSPGQNSLGVMLPYTPLHILIMESGPSVLVMTSGNNSNMPICITNQDAFRQLGQIADYFVVHDRPIENRCDDSVVTTISERPFFYRRSRGYVPNSIPVPVDQNTNISIVGVGGDLKNTFCLLKGGLAYLSPHIGDLNTIEGEGAYLESLARFKSLIHIEPEVVVVDLHPSYQSSALVENSKALHKVAVQHHHAHMASCMAENAINEPVIGAILDGTGYGLDGNLWGFEILQGDYVNCARKVHLDYVPLHGGDSSVRNPWKVAVSYLLKYGGKDGEELVTKLFQGKEQPVEIIKKLIKTNQNITLASSCGRLFDAVSAILGICQTASYEGQAAIELGELVPWLASDTEVESFARSTSPYPFLIKNGVIDPELMIKGFIKDIKRGAQNKIGKKFHDTVVAMVVDSVQLVGEETNLRKVVLSGGCWQNRYLLMLTKKMLRDRGFEVYYHKLVPTNDGGLSLGQVMVGYWRCKNVLGCSGTSNAYQ</sequence>
<dbReference type="Pfam" id="PF22521">
    <property type="entry name" value="HypF_C_2"/>
    <property type="match status" value="1"/>
</dbReference>
<dbReference type="Gene3D" id="3.30.420.360">
    <property type="match status" value="1"/>
</dbReference>
<evidence type="ECO:0000256" key="7">
    <source>
        <dbReference type="ARBA" id="ARBA00022833"/>
    </source>
</evidence>
<dbReference type="InterPro" id="IPR041440">
    <property type="entry name" value="HypF_C"/>
</dbReference>
<dbReference type="SUPFAM" id="SSF54975">
    <property type="entry name" value="Acylphosphatase/BLUF domain-like"/>
    <property type="match status" value="1"/>
</dbReference>
<dbReference type="InterPro" id="IPR017968">
    <property type="entry name" value="Acylphosphatase_CS"/>
</dbReference>
<comment type="catalytic activity">
    <reaction evidence="9">
        <text>C-terminal L-cysteinyl-[HypE protein] + carbamoyl phosphate + ATP + H2O = C-terminal S-carboxamide-L-cysteinyl-[HypE protein] + AMP + phosphate + diphosphate + H(+)</text>
        <dbReference type="Rhea" id="RHEA:55636"/>
        <dbReference type="Rhea" id="RHEA-COMP:14247"/>
        <dbReference type="Rhea" id="RHEA-COMP:14392"/>
        <dbReference type="ChEBI" id="CHEBI:15377"/>
        <dbReference type="ChEBI" id="CHEBI:15378"/>
        <dbReference type="ChEBI" id="CHEBI:30616"/>
        <dbReference type="ChEBI" id="CHEBI:33019"/>
        <dbReference type="ChEBI" id="CHEBI:43474"/>
        <dbReference type="ChEBI" id="CHEBI:58228"/>
        <dbReference type="ChEBI" id="CHEBI:76913"/>
        <dbReference type="ChEBI" id="CHEBI:139126"/>
        <dbReference type="ChEBI" id="CHEBI:456215"/>
    </reaction>
</comment>
<dbReference type="InterPro" id="IPR055128">
    <property type="entry name" value="HypF_C_2"/>
</dbReference>
<dbReference type="GO" id="GO:0003998">
    <property type="term" value="F:acylphosphatase activity"/>
    <property type="evidence" value="ECO:0007669"/>
    <property type="project" value="UniProtKB-EC"/>
</dbReference>
<dbReference type="InterPro" id="IPR004421">
    <property type="entry name" value="Carbamoyltransferase_HypF"/>
</dbReference>
<dbReference type="GO" id="GO:0008270">
    <property type="term" value="F:zinc ion binding"/>
    <property type="evidence" value="ECO:0007669"/>
    <property type="project" value="UniProtKB-KW"/>
</dbReference>
<dbReference type="EMBL" id="FRAR01000016">
    <property type="protein sequence ID" value="SHK53957.1"/>
    <property type="molecule type" value="Genomic_DNA"/>
</dbReference>
<accession>A0A1M6TAG0</accession>
<evidence type="ECO:0000259" key="13">
    <source>
        <dbReference type="PROSITE" id="PS51163"/>
    </source>
</evidence>
<dbReference type="Gene3D" id="3.30.420.40">
    <property type="match status" value="1"/>
</dbReference>
<comment type="similarity">
    <text evidence="3 10">Belongs to the carbamoyltransferase HypF family.</text>
</comment>
<dbReference type="InterPro" id="IPR051060">
    <property type="entry name" value="Carbamoyltrans_HypF-like"/>
</dbReference>
<dbReference type="GO" id="GO:0016743">
    <property type="term" value="F:carboxyl- or carbamoyltransferase activity"/>
    <property type="evidence" value="ECO:0007669"/>
    <property type="project" value="UniProtKB-UniRule"/>
</dbReference>
<dbReference type="Pfam" id="PF01300">
    <property type="entry name" value="Sua5_yciO_yrdC"/>
    <property type="match status" value="1"/>
</dbReference>
<comment type="pathway">
    <text evidence="1">Protein modification; [NiFe] hydrogenase maturation.</text>
</comment>
<dbReference type="PROSITE" id="PS51160">
    <property type="entry name" value="ACYLPHOSPHATASE_3"/>
    <property type="match status" value="1"/>
</dbReference>
<dbReference type="PROSITE" id="PS00150">
    <property type="entry name" value="ACYLPHOSPHATASE_1"/>
    <property type="match status" value="1"/>
</dbReference>
<dbReference type="GO" id="GO:0051604">
    <property type="term" value="P:protein maturation"/>
    <property type="evidence" value="ECO:0007669"/>
    <property type="project" value="TreeGrafter"/>
</dbReference>
<dbReference type="NCBIfam" id="TIGR00143">
    <property type="entry name" value="hypF"/>
    <property type="match status" value="1"/>
</dbReference>
<keyword evidence="15" id="KW-1185">Reference proteome</keyword>
<dbReference type="GO" id="GO:0016874">
    <property type="term" value="F:ligase activity"/>
    <property type="evidence" value="ECO:0007669"/>
    <property type="project" value="UniProtKB-UniRule"/>
</dbReference>
<feature type="domain" description="YrdC-like" evidence="13">
    <location>
        <begin position="202"/>
        <end position="387"/>
    </location>
</feature>
<dbReference type="GO" id="GO:0003725">
    <property type="term" value="F:double-stranded RNA binding"/>
    <property type="evidence" value="ECO:0007669"/>
    <property type="project" value="InterPro"/>
</dbReference>
<name>A0A1M6TAG0_9FIRM</name>
<dbReference type="PROSITE" id="PS51163">
    <property type="entry name" value="YRDC"/>
    <property type="match status" value="1"/>
</dbReference>
<evidence type="ECO:0000256" key="1">
    <source>
        <dbReference type="ARBA" id="ARBA00004711"/>
    </source>
</evidence>
<evidence type="ECO:0000256" key="3">
    <source>
        <dbReference type="ARBA" id="ARBA00008097"/>
    </source>
</evidence>
<evidence type="ECO:0000313" key="15">
    <source>
        <dbReference type="Proteomes" id="UP000183997"/>
    </source>
</evidence>
<dbReference type="Gene3D" id="3.90.870.50">
    <property type="match status" value="1"/>
</dbReference>
<evidence type="ECO:0000256" key="10">
    <source>
        <dbReference type="PIRNR" id="PIRNR006256"/>
    </source>
</evidence>
<comment type="catalytic activity">
    <reaction evidence="8 11">
        <text>an acyl phosphate + H2O = a carboxylate + phosphate + H(+)</text>
        <dbReference type="Rhea" id="RHEA:14965"/>
        <dbReference type="ChEBI" id="CHEBI:15377"/>
        <dbReference type="ChEBI" id="CHEBI:15378"/>
        <dbReference type="ChEBI" id="CHEBI:29067"/>
        <dbReference type="ChEBI" id="CHEBI:43474"/>
        <dbReference type="ChEBI" id="CHEBI:59918"/>
        <dbReference type="EC" id="3.6.1.7"/>
    </reaction>
</comment>
<evidence type="ECO:0000256" key="4">
    <source>
        <dbReference type="ARBA" id="ARBA00022598"/>
    </source>
</evidence>
<dbReference type="OrthoDB" id="9808093at2"/>
<keyword evidence="4" id="KW-0436">Ligase</keyword>
<feature type="active site" evidence="11">
    <location>
        <position position="22"/>
    </location>
</feature>
<dbReference type="STRING" id="1121421.SAMN02745123_02221"/>
<feature type="active site" evidence="11">
    <location>
        <position position="40"/>
    </location>
</feature>
<dbReference type="UniPathway" id="UPA00335"/>
<organism evidence="14 15">
    <name type="scientific">Desulforamulus aeronauticus DSM 10349</name>
    <dbReference type="NCBI Taxonomy" id="1121421"/>
    <lineage>
        <taxon>Bacteria</taxon>
        <taxon>Bacillati</taxon>
        <taxon>Bacillota</taxon>
        <taxon>Clostridia</taxon>
        <taxon>Eubacteriales</taxon>
        <taxon>Peptococcaceae</taxon>
        <taxon>Desulforamulus</taxon>
    </lineage>
</organism>
<evidence type="ECO:0000256" key="6">
    <source>
        <dbReference type="ARBA" id="ARBA00022771"/>
    </source>
</evidence>
<dbReference type="Pfam" id="PF07503">
    <property type="entry name" value="zf-HYPF"/>
    <property type="match status" value="2"/>
</dbReference>
<evidence type="ECO:0000256" key="5">
    <source>
        <dbReference type="ARBA" id="ARBA00022723"/>
    </source>
</evidence>
<dbReference type="InterPro" id="IPR006070">
    <property type="entry name" value="Sua5-like_dom"/>
</dbReference>
<dbReference type="AlphaFoldDB" id="A0A1M6TAG0"/>
<dbReference type="InterPro" id="IPR017945">
    <property type="entry name" value="DHBP_synth_RibB-like_a/b_dom"/>
</dbReference>
<dbReference type="PANTHER" id="PTHR42959">
    <property type="entry name" value="CARBAMOYLTRANSFERASE"/>
    <property type="match status" value="1"/>
</dbReference>
<gene>
    <name evidence="14" type="ORF">SAMN02745123_02221</name>
</gene>
<dbReference type="PIRSF" id="PIRSF006256">
    <property type="entry name" value="CMPcnvr_hdrg_mat"/>
    <property type="match status" value="1"/>
</dbReference>
<protein>
    <recommendedName>
        <fullName evidence="10">Carbamoyltransferase</fullName>
        <ecNumber evidence="10">6.2.-.-</ecNumber>
    </recommendedName>
</protein>
<evidence type="ECO:0000256" key="8">
    <source>
        <dbReference type="ARBA" id="ARBA00047645"/>
    </source>
</evidence>
<evidence type="ECO:0000259" key="12">
    <source>
        <dbReference type="PROSITE" id="PS51160"/>
    </source>
</evidence>
<dbReference type="RefSeq" id="WP_072914255.1">
    <property type="nucleotide sequence ID" value="NZ_FRAR01000016.1"/>
</dbReference>
<keyword evidence="14" id="KW-0808">Transferase</keyword>